<dbReference type="PANTHER" id="PTHR46007:SF8">
    <property type="entry name" value="C2H2-TYPE DOMAIN-CONTAINING PROTEIN"/>
    <property type="match status" value="1"/>
</dbReference>
<protein>
    <recommendedName>
        <fullName evidence="4">Exportin-1/Importin-beta-like domain-containing protein</fullName>
    </recommendedName>
</protein>
<dbReference type="InterPro" id="IPR016024">
    <property type="entry name" value="ARM-type_fold"/>
</dbReference>
<dbReference type="EMBL" id="CP126211">
    <property type="protein sequence ID" value="WIA13057.1"/>
    <property type="molecule type" value="Genomic_DNA"/>
</dbReference>
<reference evidence="2 3" key="1">
    <citation type="submission" date="2023-05" db="EMBL/GenBank/DDBJ databases">
        <title>A 100% complete, gapless, phased diploid assembly of the Scenedesmus obliquus UTEX 3031 genome.</title>
        <authorList>
            <person name="Biondi T.C."/>
            <person name="Hanschen E.R."/>
            <person name="Kwon T."/>
            <person name="Eng W."/>
            <person name="Kruse C.P.S."/>
            <person name="Koehler S.I."/>
            <person name="Kunde Y."/>
            <person name="Gleasner C.D."/>
            <person name="You Mak K.T."/>
            <person name="Polle J."/>
            <person name="Hovde B.T."/>
            <person name="Starkenburg S.R."/>
        </authorList>
    </citation>
    <scope>NUCLEOTIDE SEQUENCE [LARGE SCALE GENOMIC DNA]</scope>
    <source>
        <strain evidence="2 3">DOE0152z</strain>
    </source>
</reference>
<organism evidence="2 3">
    <name type="scientific">Tetradesmus obliquus</name>
    <name type="common">Green alga</name>
    <name type="synonym">Acutodesmus obliquus</name>
    <dbReference type="NCBI Taxonomy" id="3088"/>
    <lineage>
        <taxon>Eukaryota</taxon>
        <taxon>Viridiplantae</taxon>
        <taxon>Chlorophyta</taxon>
        <taxon>core chlorophytes</taxon>
        <taxon>Chlorophyceae</taxon>
        <taxon>CS clade</taxon>
        <taxon>Sphaeropleales</taxon>
        <taxon>Scenedesmaceae</taxon>
        <taxon>Tetradesmus</taxon>
    </lineage>
</organism>
<dbReference type="Gene3D" id="1.25.10.10">
    <property type="entry name" value="Leucine-rich Repeat Variant"/>
    <property type="match status" value="1"/>
</dbReference>
<feature type="compositionally biased region" description="Low complexity" evidence="1">
    <location>
        <begin position="281"/>
        <end position="299"/>
    </location>
</feature>
<sequence length="583" mass="60957">MEQTQLQQLRHLLLQQLRKPPAHVAPAVLRQLCLALADLVALLPAWADVITTAHTQLPQWHCIELLHSIAEEGSSDWRHVNVPGLSSSQHVDWATATRERFRGWSNAALQLLLTWLQQQQQQQQQQAKLLACLAAWVRLGCLHQVPLQLAEQVAQAGLLGVQSSNEQQLLQPLDAAGGSLREALLHLSVLPQVHEGQLLCLPALEVWGGLLDPEVGPCASSSSNSASAAAGGAAAAAGKVLLERAHSEGDSAAISSPVGASGSGAAGASAAAAAADEDAEVASQQQQQQQQQQQNPAQAWSKRDSKGTEQLALLLSTAAASLQQPAADGTLPAQQRHLVLNFCLAIKGWASLLVQLFTSRAAAGDASHMPGLLQLLLHLAAHSEEAQAAAAAAVRAVCSAAFKAGWPELHHIAPLLMQVVQSAGCSGPAEQDLLASLSGCLAAPGASEQQLQQLRAAAAEQLLQPGIAYLQELQQQLQSGATWAALESSADPLGSGVLLDSGLHIMQALQELWCVGAIAALMQPGAGDAAPDLAEPLLKLYACFAKHGRRLHANNATLVAKHSTVDRSSRLAGKGTSGAARKV</sequence>
<evidence type="ECO:0000313" key="2">
    <source>
        <dbReference type="EMBL" id="WIA13057.1"/>
    </source>
</evidence>
<dbReference type="SUPFAM" id="SSF48371">
    <property type="entry name" value="ARM repeat"/>
    <property type="match status" value="1"/>
</dbReference>
<feature type="region of interest" description="Disordered" evidence="1">
    <location>
        <begin position="269"/>
        <end position="303"/>
    </location>
</feature>
<name>A0ABY8TVB2_TETOB</name>
<dbReference type="Proteomes" id="UP001244341">
    <property type="component" value="Chromosome 4b"/>
</dbReference>
<keyword evidence="3" id="KW-1185">Reference proteome</keyword>
<accession>A0ABY8TVB2</accession>
<dbReference type="InterPro" id="IPR051647">
    <property type="entry name" value="Mediator_comp_sub12"/>
</dbReference>
<dbReference type="InterPro" id="IPR011989">
    <property type="entry name" value="ARM-like"/>
</dbReference>
<proteinExistence type="predicted"/>
<evidence type="ECO:0000313" key="3">
    <source>
        <dbReference type="Proteomes" id="UP001244341"/>
    </source>
</evidence>
<dbReference type="PANTHER" id="PTHR46007">
    <property type="entry name" value="MEDIATOR OF RNA POLYMERASE II TRANSCRIPTION SUBUNIT 12"/>
    <property type="match status" value="1"/>
</dbReference>
<evidence type="ECO:0008006" key="4">
    <source>
        <dbReference type="Google" id="ProtNLM"/>
    </source>
</evidence>
<gene>
    <name evidence="2" type="ORF">OEZ85_006663</name>
</gene>
<evidence type="ECO:0000256" key="1">
    <source>
        <dbReference type="SAM" id="MobiDB-lite"/>
    </source>
</evidence>